<dbReference type="Gene3D" id="2.60.120.620">
    <property type="entry name" value="q2cbj1_9rhob like domain"/>
    <property type="match status" value="1"/>
</dbReference>
<dbReference type="Proteomes" id="UP000075320">
    <property type="component" value="Unassembled WGS sequence"/>
</dbReference>
<accession>A0A150WPS0</accession>
<dbReference type="Pfam" id="PF05721">
    <property type="entry name" value="PhyH"/>
    <property type="match status" value="1"/>
</dbReference>
<protein>
    <recommendedName>
        <fullName evidence="3">Phytanoyl-CoA dioxygenase</fullName>
    </recommendedName>
</protein>
<dbReference type="OrthoDB" id="5294965at2"/>
<keyword evidence="2" id="KW-1185">Reference proteome</keyword>
<dbReference type="EMBL" id="LUKE01000001">
    <property type="protein sequence ID" value="KYG66501.1"/>
    <property type="molecule type" value="Genomic_DNA"/>
</dbReference>
<dbReference type="SUPFAM" id="SSF51197">
    <property type="entry name" value="Clavaminate synthase-like"/>
    <property type="match status" value="1"/>
</dbReference>
<name>A0A150WPS0_BDEBC</name>
<evidence type="ECO:0000313" key="2">
    <source>
        <dbReference type="Proteomes" id="UP000075320"/>
    </source>
</evidence>
<comment type="caution">
    <text evidence="1">The sequence shown here is derived from an EMBL/GenBank/DDBJ whole genome shotgun (WGS) entry which is preliminary data.</text>
</comment>
<organism evidence="1 2">
    <name type="scientific">Bdellovibrio bacteriovorus</name>
    <dbReference type="NCBI Taxonomy" id="959"/>
    <lineage>
        <taxon>Bacteria</taxon>
        <taxon>Pseudomonadati</taxon>
        <taxon>Bdellovibrionota</taxon>
        <taxon>Bdellovibrionia</taxon>
        <taxon>Bdellovibrionales</taxon>
        <taxon>Pseudobdellovibrionaceae</taxon>
        <taxon>Bdellovibrio</taxon>
    </lineage>
</organism>
<evidence type="ECO:0008006" key="3">
    <source>
        <dbReference type="Google" id="ProtNLM"/>
    </source>
</evidence>
<reference evidence="1 2" key="1">
    <citation type="submission" date="2016-03" db="EMBL/GenBank/DDBJ databases">
        <authorList>
            <person name="Ploux O."/>
        </authorList>
    </citation>
    <scope>NUCLEOTIDE SEQUENCE [LARGE SCALE GENOMIC DNA]</scope>
    <source>
        <strain evidence="1 2">R0</strain>
    </source>
</reference>
<sequence>MAKLSNEDKSLFLKHGIIRLRRRVPLKLLQKIQSSIRTELERLNIISQGKISSAKIQNLSVFQQTGRLGQLVKIGRELDQIISTDLIDDMNFLAGKKLKPVQLSPQLLLSLPHRKDWSLDHLNWHLDLEIPYHDVIPGIQAFVLIDDLKVHGGATLAIAGSHKLPYSNKPESESAQKLLRQDEIFRPLFDGAIQNPERYFRPKNMSGIEVFLVEMHGSAGDVYLMDLRVLHSPSINATKNIRMMATNRFVLT</sequence>
<dbReference type="RefSeq" id="WP_061834065.1">
    <property type="nucleotide sequence ID" value="NZ_LUKE01000001.1"/>
</dbReference>
<dbReference type="InterPro" id="IPR008775">
    <property type="entry name" value="Phytyl_CoA_dOase-like"/>
</dbReference>
<evidence type="ECO:0000313" key="1">
    <source>
        <dbReference type="EMBL" id="KYG66501.1"/>
    </source>
</evidence>
<dbReference type="GO" id="GO:0016706">
    <property type="term" value="F:2-oxoglutarate-dependent dioxygenase activity"/>
    <property type="evidence" value="ECO:0007669"/>
    <property type="project" value="UniProtKB-ARBA"/>
</dbReference>
<dbReference type="AlphaFoldDB" id="A0A150WPS0"/>
<proteinExistence type="predicted"/>
<gene>
    <name evidence="1" type="ORF">AZI86_05495</name>
</gene>